<dbReference type="InterPro" id="IPR008454">
    <property type="entry name" value="Collagen-bd_Cna-like_B-typ_dom"/>
</dbReference>
<feature type="chain" id="PRO_5020985535" description="VWFA domain-containing protein" evidence="5">
    <location>
        <begin position="29"/>
        <end position="1036"/>
    </location>
</feature>
<feature type="domain" description="VWFA" evidence="6">
    <location>
        <begin position="295"/>
        <end position="446"/>
    </location>
</feature>
<dbReference type="InterPro" id="IPR002035">
    <property type="entry name" value="VWF_A"/>
</dbReference>
<sequence length="1036" mass="114299">MKKLIKVVSLAIAFSFLSHLLPTARAYAETGTALVNEQNVKLTYKVEEKGAFNHWHLEMDRKSDTPNGRQRIKFKCTDTQGDPIEYQKANGLKTENDWYVEEEFSASEKREWTFAVPQTQQKLQLYLRLEEELEENDETIIEETIFNDGEPYVLVNPTQVTTSSVYSGEISTLSETGIPFSIANYSQNLPLYGEREPEYTTDATGVYPTHSWQPKDQKNVINHQGMRDNVAGWDGVTTWDTSADDRTNSYFHYGSRGTDKENLSIRKMAMETDVEDEFLIRLNVRGNINYEPGVDIVFILDASNSMNTDPFNPKNNRKGKANAAMKKLTEELVKLKTDEDANLRVGGVIFGTDVASRHAVSEDTTKWTNLATTYEKTQTQGQTFTQKAIQIGSDLLEDAGQGANTNRKKMMFVLTDGAPTKSWTPLSRAGDDAPHSLNKIDPVIVGTFNQGNKPNYNIGQNVGGNGGDPFAAAVLPTGHKITSHITLANSTAFAIKQKGVEIHALAVAITDQGGFTKSQLLSGLSRMSTQRAGTSGTSDSHYLFQHIEDSADVTSYVMDWYKIVTRTVDNGKLLDPLGDMVTLVDGPTTNQVAGDPLNPVPKAKATTDKRTITLGNDTLTYLSYGQELQIEYRVKLKAEAEEGKWYQANKPTILEPTPERTSDKLDFGVPSVRKPQRISKFEIPVQKNWTDTGNQWTLRTEKIDAVLQKKDGTTWTDIKTIELDAGNGWSGSFTDIEGGEANTYRVVEKIEGKDRVSGYEKPTYSQESFTSENLAAGGIVITNKLMKTDTSFTKVAQNGQPFTGTDLPKFNVTRDDGKFAAADIVPNASGVVSIQGLPIGTYKIEESYVPQGYQKMSDLELVIAENTAGTALTAKINGQTNFQAVNKLNDFTAEINKVDGRGKELSGAAFELKKPDGTKTTIDTGSTFNFTGLKPGKYELKETRTPEGFVGLKDVFKFEIHEDGRVTSDTNSNVEVTSSLSHNKITIVVENMMGNPLPSTGGFGINSMLKISAIFVGLGSLLGIVYEYVNRRRGVQ</sequence>
<keyword evidence="2" id="KW-0964">Secreted</keyword>
<evidence type="ECO:0000256" key="5">
    <source>
        <dbReference type="SAM" id="SignalP"/>
    </source>
</evidence>
<dbReference type="OrthoDB" id="2056845at2"/>
<dbReference type="InterPro" id="IPR041033">
    <property type="entry name" value="SpaA_PFL_dom_1"/>
</dbReference>
<gene>
    <name evidence="7" type="ORF">NRIC_26150</name>
</gene>
<dbReference type="SMART" id="SM00327">
    <property type="entry name" value="VWA"/>
    <property type="match status" value="1"/>
</dbReference>
<protein>
    <recommendedName>
        <fullName evidence="6">VWFA domain-containing protein</fullName>
    </recommendedName>
</protein>
<dbReference type="Gene3D" id="3.40.50.410">
    <property type="entry name" value="von Willebrand factor, type A domain"/>
    <property type="match status" value="1"/>
</dbReference>
<evidence type="ECO:0000256" key="2">
    <source>
        <dbReference type="ARBA" id="ARBA00022525"/>
    </source>
</evidence>
<comment type="caution">
    <text evidence="7">The sequence shown here is derived from an EMBL/GenBank/DDBJ whole genome shotgun (WGS) entry which is preliminary data.</text>
</comment>
<keyword evidence="8" id="KW-1185">Reference proteome</keyword>
<evidence type="ECO:0000256" key="4">
    <source>
        <dbReference type="SAM" id="Phobius"/>
    </source>
</evidence>
<dbReference type="Gene3D" id="2.60.40.1140">
    <property type="entry name" value="Collagen-binding surface protein Cna, B-type domain"/>
    <property type="match status" value="1"/>
</dbReference>
<dbReference type="InterPro" id="IPR049319">
    <property type="entry name" value="GBS104-like_Ig"/>
</dbReference>
<name>A0A4P5PDT0_9ENTE</name>
<proteinExistence type="inferred from homology"/>
<evidence type="ECO:0000259" key="6">
    <source>
        <dbReference type="PROSITE" id="PS50234"/>
    </source>
</evidence>
<evidence type="ECO:0000256" key="3">
    <source>
        <dbReference type="ARBA" id="ARBA00022729"/>
    </source>
</evidence>
<dbReference type="Pfam" id="PF00092">
    <property type="entry name" value="VWA"/>
    <property type="match status" value="1"/>
</dbReference>
<accession>A0A4P5PDT0</accession>
<organism evidence="7 8">
    <name type="scientific">Enterococcus florum</name>
    <dbReference type="NCBI Taxonomy" id="2480627"/>
    <lineage>
        <taxon>Bacteria</taxon>
        <taxon>Bacillati</taxon>
        <taxon>Bacillota</taxon>
        <taxon>Bacilli</taxon>
        <taxon>Lactobacillales</taxon>
        <taxon>Enterococcaceae</taxon>
        <taxon>Enterococcus</taxon>
    </lineage>
</organism>
<dbReference type="RefSeq" id="WP_146623136.1">
    <property type="nucleotide sequence ID" value="NZ_BJCC01000022.1"/>
</dbReference>
<dbReference type="EMBL" id="BJCC01000022">
    <property type="protein sequence ID" value="GCF94724.1"/>
    <property type="molecule type" value="Genomic_DNA"/>
</dbReference>
<comment type="similarity">
    <text evidence="1">Belongs to the serine-aspartate repeat-containing protein (SDr) family.</text>
</comment>
<dbReference type="Gene3D" id="2.60.40.10">
    <property type="entry name" value="Immunoglobulins"/>
    <property type="match status" value="2"/>
</dbReference>
<dbReference type="AlphaFoldDB" id="A0A4P5PDT0"/>
<dbReference type="SUPFAM" id="SSF49478">
    <property type="entry name" value="Cna protein B-type domain"/>
    <property type="match status" value="1"/>
</dbReference>
<feature type="signal peptide" evidence="5">
    <location>
        <begin position="1"/>
        <end position="28"/>
    </location>
</feature>
<dbReference type="PANTHER" id="PTHR36108">
    <property type="entry name" value="COLOSSIN-B-RELATED"/>
    <property type="match status" value="1"/>
</dbReference>
<dbReference type="Pfam" id="PF21426">
    <property type="entry name" value="GBS104-like_Ig"/>
    <property type="match status" value="1"/>
</dbReference>
<dbReference type="Gene3D" id="2.60.40.2110">
    <property type="match status" value="1"/>
</dbReference>
<dbReference type="InterPro" id="IPR036465">
    <property type="entry name" value="vWFA_dom_sf"/>
</dbReference>
<keyword evidence="3 5" id="KW-0732">Signal</keyword>
<feature type="transmembrane region" description="Helical" evidence="4">
    <location>
        <begin position="1008"/>
        <end position="1029"/>
    </location>
</feature>
<keyword evidence="4" id="KW-1133">Transmembrane helix</keyword>
<dbReference type="CDD" id="cd00198">
    <property type="entry name" value="vWFA"/>
    <property type="match status" value="1"/>
</dbReference>
<reference evidence="8" key="1">
    <citation type="submission" date="2019-02" db="EMBL/GenBank/DDBJ databases">
        <title>Draft genome sequence of Enterococcus sp. Gos25-1.</title>
        <authorList>
            <person name="Tanaka N."/>
            <person name="Shiwa Y."/>
            <person name="Fujita N."/>
        </authorList>
    </citation>
    <scope>NUCLEOTIDE SEQUENCE [LARGE SCALE GENOMIC DNA]</scope>
    <source>
        <strain evidence="8">Gos25-1</strain>
    </source>
</reference>
<keyword evidence="4" id="KW-0472">Membrane</keyword>
<keyword evidence="4" id="KW-0812">Transmembrane</keyword>
<dbReference type="Proteomes" id="UP000290567">
    <property type="component" value="Unassembled WGS sequence"/>
</dbReference>
<dbReference type="CDD" id="cd00222">
    <property type="entry name" value="CollagenBindB"/>
    <property type="match status" value="1"/>
</dbReference>
<dbReference type="PANTHER" id="PTHR36108:SF13">
    <property type="entry name" value="COLOSSIN-B-RELATED"/>
    <property type="match status" value="1"/>
</dbReference>
<dbReference type="SUPFAM" id="SSF53300">
    <property type="entry name" value="vWA-like"/>
    <property type="match status" value="1"/>
</dbReference>
<dbReference type="Pfam" id="PF17802">
    <property type="entry name" value="SpaA"/>
    <property type="match status" value="2"/>
</dbReference>
<dbReference type="PROSITE" id="PS50234">
    <property type="entry name" value="VWFA"/>
    <property type="match status" value="1"/>
</dbReference>
<dbReference type="InterPro" id="IPR013783">
    <property type="entry name" value="Ig-like_fold"/>
</dbReference>
<dbReference type="Pfam" id="PF05738">
    <property type="entry name" value="Cna_B"/>
    <property type="match status" value="1"/>
</dbReference>
<evidence type="ECO:0000313" key="7">
    <source>
        <dbReference type="EMBL" id="GCF94724.1"/>
    </source>
</evidence>
<evidence type="ECO:0000313" key="8">
    <source>
        <dbReference type="Proteomes" id="UP000290567"/>
    </source>
</evidence>
<evidence type="ECO:0000256" key="1">
    <source>
        <dbReference type="ARBA" id="ARBA00007257"/>
    </source>
</evidence>